<dbReference type="EMBL" id="PGGH01345466">
    <property type="protein sequence ID" value="NIG61711.1"/>
    <property type="molecule type" value="Genomic_DNA"/>
</dbReference>
<keyword evidence="10" id="KW-0407">Ion channel</keyword>
<reference evidence="12" key="1">
    <citation type="submission" date="2018-05" db="EMBL/GenBank/DDBJ databases">
        <authorList>
            <person name="Pedro S.L.S."/>
            <person name="Freitas R.C."/>
            <person name="Barreto A.S."/>
            <person name="Lima A.O.S."/>
        </authorList>
    </citation>
    <scope>NUCLEOTIDE SEQUENCE</scope>
    <source>
        <strain evidence="12">BP203</strain>
        <tissue evidence="12">Muscle</tissue>
    </source>
</reference>
<dbReference type="PANTHER" id="PTHR21522:SF36">
    <property type="entry name" value="PROTON CHANNEL OTOP3"/>
    <property type="match status" value="1"/>
</dbReference>
<sequence>MLYPFSTEYSLICCGMLFVMWKNVGRRLAPHTGSHPSTRPFHLHGAILGPVLGLLVLVAGTCVFVLFQIQASGPAIVRQYFTIYYAFYAAALPTMSLACLAGMAIHGLEERELDTLKNPTRSLDVVLLIGAALGQMGISYFSIVAIVATRPQELLNHLILAYSLLLILQHIAQNLFIIEGLHRRPLWEAAPESLAGKREAEPPRRGSLLELGQDLRQASLAYIHSYSHLNWKRRALKEISLFLILCNITVSGGAGRHGSGAGKEAPEILTQEGMDQGAFIVHGLSRGRLVCPFDCRGHRPLSN</sequence>
<evidence type="ECO:0000313" key="12">
    <source>
        <dbReference type="EMBL" id="NIG61711.1"/>
    </source>
</evidence>
<keyword evidence="6" id="KW-0375">Hydrogen ion transport</keyword>
<feature type="transmembrane region" description="Helical" evidence="11">
    <location>
        <begin position="45"/>
        <end position="71"/>
    </location>
</feature>
<proteinExistence type="inferred from homology"/>
<evidence type="ECO:0000256" key="1">
    <source>
        <dbReference type="ARBA" id="ARBA00004651"/>
    </source>
</evidence>
<comment type="similarity">
    <text evidence="2">Belongs to the otopetrin family.</text>
</comment>
<evidence type="ECO:0000313" key="13">
    <source>
        <dbReference type="Proteomes" id="UP001165941"/>
    </source>
</evidence>
<protein>
    <submittedName>
        <fullName evidence="12">Otopetrin-3</fullName>
    </submittedName>
</protein>
<keyword evidence="7 11" id="KW-1133">Transmembrane helix</keyword>
<organism evidence="12 13">
    <name type="scientific">Pontoporia blainvillei</name>
    <name type="common">Franciscana</name>
    <name type="synonym">Delphinus blainvillei</name>
    <dbReference type="NCBI Taxonomy" id="48723"/>
    <lineage>
        <taxon>Eukaryota</taxon>
        <taxon>Metazoa</taxon>
        <taxon>Chordata</taxon>
        <taxon>Craniata</taxon>
        <taxon>Vertebrata</taxon>
        <taxon>Euteleostomi</taxon>
        <taxon>Mammalia</taxon>
        <taxon>Eutheria</taxon>
        <taxon>Laurasiatheria</taxon>
        <taxon>Artiodactyla</taxon>
        <taxon>Whippomorpha</taxon>
        <taxon>Cetacea</taxon>
        <taxon>Odontoceti</taxon>
        <taxon>Pontoporiidae</taxon>
        <taxon>Pontoporia</taxon>
    </lineage>
</organism>
<comment type="subcellular location">
    <subcellularLocation>
        <location evidence="1">Cell membrane</location>
        <topology evidence="1">Multi-pass membrane protein</topology>
    </subcellularLocation>
</comment>
<evidence type="ECO:0000256" key="11">
    <source>
        <dbReference type="SAM" id="Phobius"/>
    </source>
</evidence>
<keyword evidence="9 11" id="KW-0472">Membrane</keyword>
<name>A0ABX0S9A6_PONBL</name>
<evidence type="ECO:0000256" key="2">
    <source>
        <dbReference type="ARBA" id="ARBA00006513"/>
    </source>
</evidence>
<keyword evidence="4" id="KW-1003">Cell membrane</keyword>
<feature type="transmembrane region" description="Helical" evidence="11">
    <location>
        <begin position="154"/>
        <end position="177"/>
    </location>
</feature>
<evidence type="ECO:0000256" key="3">
    <source>
        <dbReference type="ARBA" id="ARBA00022448"/>
    </source>
</evidence>
<dbReference type="Pfam" id="PF03189">
    <property type="entry name" value="Otopetrin"/>
    <property type="match status" value="1"/>
</dbReference>
<dbReference type="InterPro" id="IPR004878">
    <property type="entry name" value="Otopetrin"/>
</dbReference>
<evidence type="ECO:0000256" key="8">
    <source>
        <dbReference type="ARBA" id="ARBA00023065"/>
    </source>
</evidence>
<keyword evidence="5 11" id="KW-0812">Transmembrane</keyword>
<evidence type="ECO:0000256" key="10">
    <source>
        <dbReference type="ARBA" id="ARBA00023303"/>
    </source>
</evidence>
<comment type="caution">
    <text evidence="12">The sequence shown here is derived from an EMBL/GenBank/DDBJ whole genome shotgun (WGS) entry which is preliminary data.</text>
</comment>
<evidence type="ECO:0000256" key="6">
    <source>
        <dbReference type="ARBA" id="ARBA00022781"/>
    </source>
</evidence>
<evidence type="ECO:0000256" key="9">
    <source>
        <dbReference type="ARBA" id="ARBA00023136"/>
    </source>
</evidence>
<dbReference type="PANTHER" id="PTHR21522">
    <property type="entry name" value="PROTON CHANNEL OTOP"/>
    <property type="match status" value="1"/>
</dbReference>
<accession>A0ABX0S9A6</accession>
<evidence type="ECO:0000256" key="7">
    <source>
        <dbReference type="ARBA" id="ARBA00022989"/>
    </source>
</evidence>
<evidence type="ECO:0000256" key="5">
    <source>
        <dbReference type="ARBA" id="ARBA00022692"/>
    </source>
</evidence>
<gene>
    <name evidence="12" type="ORF">BU61_10801</name>
</gene>
<keyword evidence="3" id="KW-0813">Transport</keyword>
<feature type="transmembrane region" description="Helical" evidence="11">
    <location>
        <begin position="83"/>
        <end position="105"/>
    </location>
</feature>
<dbReference type="Proteomes" id="UP001165941">
    <property type="component" value="Unassembled WGS sequence"/>
</dbReference>
<feature type="transmembrane region" description="Helical" evidence="11">
    <location>
        <begin position="125"/>
        <end position="148"/>
    </location>
</feature>
<keyword evidence="13" id="KW-1185">Reference proteome</keyword>
<keyword evidence="8" id="KW-0406">Ion transport</keyword>
<evidence type="ECO:0000256" key="4">
    <source>
        <dbReference type="ARBA" id="ARBA00022475"/>
    </source>
</evidence>